<comment type="caution">
    <text evidence="7">Lacks conserved residue(s) required for the propagation of feature annotation.</text>
</comment>
<dbReference type="SUPFAM" id="SSF52540">
    <property type="entry name" value="P-loop containing nucleoside triphosphate hydrolases"/>
    <property type="match status" value="1"/>
</dbReference>
<dbReference type="AlphaFoldDB" id="A0A425Y3B8"/>
<dbReference type="UniPathway" id="UPA00053">
    <property type="reaction ID" value="UER00088"/>
</dbReference>
<comment type="subunit">
    <text evidence="7">Monomer.</text>
</comment>
<keyword evidence="4 7" id="KW-0418">Kinase</keyword>
<dbReference type="OrthoDB" id="9800332at2"/>
<dbReference type="GO" id="GO:0008652">
    <property type="term" value="P:amino acid biosynthetic process"/>
    <property type="evidence" value="ECO:0007669"/>
    <property type="project" value="UniProtKB-KW"/>
</dbReference>
<evidence type="ECO:0000256" key="5">
    <source>
        <dbReference type="ARBA" id="ARBA00022840"/>
    </source>
</evidence>
<feature type="binding site" evidence="7">
    <location>
        <position position="32"/>
    </location>
    <ligand>
        <name>substrate</name>
    </ligand>
</feature>
<feature type="binding site" evidence="7">
    <location>
        <position position="79"/>
    </location>
    <ligand>
        <name>substrate</name>
    </ligand>
</feature>
<comment type="pathway">
    <text evidence="7">Metabolic intermediate biosynthesis; chorismate biosynthesis; chorismate from D-erythrose 4-phosphate and phosphoenolpyruvate: step 5/7.</text>
</comment>
<dbReference type="InterPro" id="IPR031322">
    <property type="entry name" value="Shikimate/glucono_kinase"/>
</dbReference>
<dbReference type="Proteomes" id="UP000285794">
    <property type="component" value="Unassembled WGS sequence"/>
</dbReference>
<dbReference type="CDD" id="cd00464">
    <property type="entry name" value="SK"/>
    <property type="match status" value="1"/>
</dbReference>
<keyword evidence="5 7" id="KW-0067">ATP-binding</keyword>
<evidence type="ECO:0000256" key="7">
    <source>
        <dbReference type="HAMAP-Rule" id="MF_00109"/>
    </source>
</evidence>
<dbReference type="RefSeq" id="WP_125030130.1">
    <property type="nucleotide sequence ID" value="NZ_JAPXVP010000001.1"/>
</dbReference>
<dbReference type="GO" id="GO:0005524">
    <property type="term" value="F:ATP binding"/>
    <property type="evidence" value="ECO:0007669"/>
    <property type="project" value="UniProtKB-UniRule"/>
</dbReference>
<feature type="binding site" evidence="7">
    <location>
        <position position="56"/>
    </location>
    <ligand>
        <name>substrate</name>
    </ligand>
</feature>
<keyword evidence="6 7" id="KW-0057">Aromatic amino acid biosynthesis</keyword>
<dbReference type="HAMAP" id="MF_00109">
    <property type="entry name" value="Shikimate_kinase"/>
    <property type="match status" value="1"/>
</dbReference>
<evidence type="ECO:0000256" key="6">
    <source>
        <dbReference type="ARBA" id="ARBA00023141"/>
    </source>
</evidence>
<evidence type="ECO:0000256" key="1">
    <source>
        <dbReference type="ARBA" id="ARBA00022605"/>
    </source>
</evidence>
<sequence length="166" mass="18661">MHIFLIGYMGCGKSYWGRLLADSLNYDFIDLDELIEQREGLSIPEIFEAFGESSFRVREQAALDSVKNLKQSAVISTGGGVPCFHNNMGKMNVMGKTLFLEASPLILKQNILKSNGERPIVKAIPENELEAYIANHLSERLPFYQQAQLSVNVNGLKLEDLRQLLE</sequence>
<comment type="function">
    <text evidence="7">Catalyzes the specific phosphorylation of the 3-hydroxyl group of shikimic acid using ATP as a cosubstrate.</text>
</comment>
<evidence type="ECO:0000313" key="9">
    <source>
        <dbReference type="Proteomes" id="UP000285794"/>
    </source>
</evidence>
<dbReference type="EC" id="2.7.1.71" evidence="7"/>
<dbReference type="GO" id="GO:0009073">
    <property type="term" value="P:aromatic amino acid family biosynthetic process"/>
    <property type="evidence" value="ECO:0007669"/>
    <property type="project" value="UniProtKB-KW"/>
</dbReference>
<comment type="caution">
    <text evidence="8">The sequence shown here is derived from an EMBL/GenBank/DDBJ whole genome shotgun (WGS) entry which is preliminary data.</text>
</comment>
<keyword evidence="7" id="KW-0460">Magnesium</keyword>
<proteinExistence type="inferred from homology"/>
<keyword evidence="7" id="KW-0963">Cytoplasm</keyword>
<name>A0A425Y3B8_9BACT</name>
<dbReference type="InterPro" id="IPR000623">
    <property type="entry name" value="Shikimate_kinase/TSH1"/>
</dbReference>
<comment type="catalytic activity">
    <reaction evidence="7">
        <text>shikimate + ATP = 3-phosphoshikimate + ADP + H(+)</text>
        <dbReference type="Rhea" id="RHEA:13121"/>
        <dbReference type="ChEBI" id="CHEBI:15378"/>
        <dbReference type="ChEBI" id="CHEBI:30616"/>
        <dbReference type="ChEBI" id="CHEBI:36208"/>
        <dbReference type="ChEBI" id="CHEBI:145989"/>
        <dbReference type="ChEBI" id="CHEBI:456216"/>
        <dbReference type="EC" id="2.7.1.71"/>
    </reaction>
</comment>
<organism evidence="8 9">
    <name type="scientific">Ancylomarina euxinus</name>
    <dbReference type="NCBI Taxonomy" id="2283627"/>
    <lineage>
        <taxon>Bacteria</taxon>
        <taxon>Pseudomonadati</taxon>
        <taxon>Bacteroidota</taxon>
        <taxon>Bacteroidia</taxon>
        <taxon>Marinilabiliales</taxon>
        <taxon>Marinifilaceae</taxon>
        <taxon>Ancylomarina</taxon>
    </lineage>
</organism>
<feature type="binding site" evidence="7">
    <location>
        <position position="140"/>
    </location>
    <ligand>
        <name>substrate</name>
    </ligand>
</feature>
<keyword evidence="1 7" id="KW-0028">Amino-acid biosynthesis</keyword>
<dbReference type="EMBL" id="QQWG01000005">
    <property type="protein sequence ID" value="RRG22504.1"/>
    <property type="molecule type" value="Genomic_DNA"/>
</dbReference>
<dbReference type="PANTHER" id="PTHR21087:SF16">
    <property type="entry name" value="SHIKIMATE KINASE 1, CHLOROPLASTIC"/>
    <property type="match status" value="1"/>
</dbReference>
<keyword evidence="9" id="KW-1185">Reference proteome</keyword>
<dbReference type="GO" id="GO:0004765">
    <property type="term" value="F:shikimate kinase activity"/>
    <property type="evidence" value="ECO:0007669"/>
    <property type="project" value="UniProtKB-UniRule"/>
</dbReference>
<protein>
    <recommendedName>
        <fullName evidence="7">Shikimate kinase</fullName>
        <shortName evidence="7">SK</shortName>
        <ecNumber evidence="7">2.7.1.71</ecNumber>
    </recommendedName>
</protein>
<evidence type="ECO:0000256" key="2">
    <source>
        <dbReference type="ARBA" id="ARBA00022679"/>
    </source>
</evidence>
<feature type="binding site" evidence="7">
    <location>
        <begin position="10"/>
        <end position="15"/>
    </location>
    <ligand>
        <name>ATP</name>
        <dbReference type="ChEBI" id="CHEBI:30616"/>
    </ligand>
</feature>
<accession>A0A425Y3B8</accession>
<dbReference type="GO" id="GO:0005829">
    <property type="term" value="C:cytosol"/>
    <property type="evidence" value="ECO:0007669"/>
    <property type="project" value="TreeGrafter"/>
</dbReference>
<evidence type="ECO:0000313" key="8">
    <source>
        <dbReference type="EMBL" id="RRG22504.1"/>
    </source>
</evidence>
<dbReference type="PRINTS" id="PR01100">
    <property type="entry name" value="SHIKIMTKNASE"/>
</dbReference>
<dbReference type="Pfam" id="PF01202">
    <property type="entry name" value="SKI"/>
    <property type="match status" value="1"/>
</dbReference>
<dbReference type="InterPro" id="IPR027417">
    <property type="entry name" value="P-loop_NTPase"/>
</dbReference>
<comment type="subcellular location">
    <subcellularLocation>
        <location evidence="7">Cytoplasm</location>
    </subcellularLocation>
</comment>
<gene>
    <name evidence="7" type="primary">aroK</name>
    <name evidence="8" type="ORF">DWB61_06715</name>
</gene>
<dbReference type="GO" id="GO:0000287">
    <property type="term" value="F:magnesium ion binding"/>
    <property type="evidence" value="ECO:0007669"/>
    <property type="project" value="UniProtKB-UniRule"/>
</dbReference>
<dbReference type="GO" id="GO:0009423">
    <property type="term" value="P:chorismate biosynthetic process"/>
    <property type="evidence" value="ECO:0007669"/>
    <property type="project" value="UniProtKB-UniRule"/>
</dbReference>
<keyword evidence="2 7" id="KW-0808">Transferase</keyword>
<evidence type="ECO:0000256" key="4">
    <source>
        <dbReference type="ARBA" id="ARBA00022777"/>
    </source>
</evidence>
<keyword evidence="7" id="KW-0479">Metal-binding</keyword>
<dbReference type="PANTHER" id="PTHR21087">
    <property type="entry name" value="SHIKIMATE KINASE"/>
    <property type="match status" value="1"/>
</dbReference>
<comment type="cofactor">
    <cofactor evidence="7">
        <name>Mg(2+)</name>
        <dbReference type="ChEBI" id="CHEBI:18420"/>
    </cofactor>
    <text evidence="7">Binds 1 Mg(2+) ion per subunit.</text>
</comment>
<reference evidence="8 9" key="1">
    <citation type="submission" date="2018-07" db="EMBL/GenBank/DDBJ databases">
        <title>Draft genome sequence of Ancylomarina sp. M1P.</title>
        <authorList>
            <person name="Yadav S."/>
            <person name="Villanueva L."/>
            <person name="Damste J.S.S."/>
        </authorList>
    </citation>
    <scope>NUCLEOTIDE SEQUENCE [LARGE SCALE GENOMIC DNA]</scope>
    <source>
        <strain evidence="8 9">M1P</strain>
    </source>
</reference>
<comment type="similarity">
    <text evidence="7">Belongs to the shikimate kinase family.</text>
</comment>
<evidence type="ECO:0000256" key="3">
    <source>
        <dbReference type="ARBA" id="ARBA00022741"/>
    </source>
</evidence>
<keyword evidence="3 7" id="KW-0547">Nucleotide-binding</keyword>
<dbReference type="Gene3D" id="3.40.50.300">
    <property type="entry name" value="P-loop containing nucleotide triphosphate hydrolases"/>
    <property type="match status" value="1"/>
</dbReference>
<feature type="binding site" evidence="7">
    <location>
        <position position="118"/>
    </location>
    <ligand>
        <name>ATP</name>
        <dbReference type="ChEBI" id="CHEBI:30616"/>
    </ligand>
</feature>
<feature type="binding site" evidence="7">
    <location>
        <position position="14"/>
    </location>
    <ligand>
        <name>Mg(2+)</name>
        <dbReference type="ChEBI" id="CHEBI:18420"/>
    </ligand>
</feature>